<keyword evidence="4" id="KW-1185">Reference proteome</keyword>
<evidence type="ECO:0000259" key="2">
    <source>
        <dbReference type="Pfam" id="PF24289"/>
    </source>
</evidence>
<dbReference type="Proteomes" id="UP000636709">
    <property type="component" value="Unassembled WGS sequence"/>
</dbReference>
<name>A0A835DYG3_9POAL</name>
<dbReference type="AlphaFoldDB" id="A0A835DYG3"/>
<dbReference type="InterPro" id="IPR055900">
    <property type="entry name" value="DUF7477"/>
</dbReference>
<dbReference type="Pfam" id="PF24289">
    <property type="entry name" value="DUF7477"/>
    <property type="match status" value="1"/>
</dbReference>
<feature type="compositionally biased region" description="Basic residues" evidence="1">
    <location>
        <begin position="186"/>
        <end position="196"/>
    </location>
</feature>
<dbReference type="EMBL" id="JACEFO010002579">
    <property type="protein sequence ID" value="KAF8655897.1"/>
    <property type="molecule type" value="Genomic_DNA"/>
</dbReference>
<feature type="region of interest" description="Disordered" evidence="1">
    <location>
        <begin position="1"/>
        <end position="25"/>
    </location>
</feature>
<sequence length="327" mass="36221">MAATMDQSALILSKPRRRPRDETQETLRTTQFPSQHVKEKWAKNLYLAGICYGRTPAQSSFAAQLLLLPAFSFSPLAQPRPNFLSGPFRRRGPVVRFPLSFSLFASLTGGPHLSVVVFFPEPIHGDAVSVSLLGAQALVSPALISRRLDSFEPQPKARVSMVRAAAAIRPFEVVFAASNSSSRLSPSRRRRNRTAARRREPPPLPNPSLDPQKRIRRGLSSLPSQTRRVSELPSPSYANSGEFPGEAPPRVVVSAAASMPVRSEPIEPTRVKPNLTGQPCRFAKEPLENDSFEGDQDQVFEEELPQYFEQGKWISPSAYSFEPIHIA</sequence>
<evidence type="ECO:0000313" key="4">
    <source>
        <dbReference type="Proteomes" id="UP000636709"/>
    </source>
</evidence>
<reference evidence="3" key="1">
    <citation type="submission" date="2020-07" db="EMBL/GenBank/DDBJ databases">
        <title>Genome sequence and genetic diversity analysis of an under-domesticated orphan crop, white fonio (Digitaria exilis).</title>
        <authorList>
            <person name="Bennetzen J.L."/>
            <person name="Chen S."/>
            <person name="Ma X."/>
            <person name="Wang X."/>
            <person name="Yssel A.E.J."/>
            <person name="Chaluvadi S.R."/>
            <person name="Johnson M."/>
            <person name="Gangashetty P."/>
            <person name="Hamidou F."/>
            <person name="Sanogo M.D."/>
            <person name="Zwaenepoel A."/>
            <person name="Wallace J."/>
            <person name="Van De Peer Y."/>
            <person name="Van Deynze A."/>
        </authorList>
    </citation>
    <scope>NUCLEOTIDE SEQUENCE</scope>
    <source>
        <tissue evidence="3">Leaves</tissue>
    </source>
</reference>
<organism evidence="3 4">
    <name type="scientific">Digitaria exilis</name>
    <dbReference type="NCBI Taxonomy" id="1010633"/>
    <lineage>
        <taxon>Eukaryota</taxon>
        <taxon>Viridiplantae</taxon>
        <taxon>Streptophyta</taxon>
        <taxon>Embryophyta</taxon>
        <taxon>Tracheophyta</taxon>
        <taxon>Spermatophyta</taxon>
        <taxon>Magnoliopsida</taxon>
        <taxon>Liliopsida</taxon>
        <taxon>Poales</taxon>
        <taxon>Poaceae</taxon>
        <taxon>PACMAD clade</taxon>
        <taxon>Panicoideae</taxon>
        <taxon>Panicodae</taxon>
        <taxon>Paniceae</taxon>
        <taxon>Anthephorinae</taxon>
        <taxon>Digitaria</taxon>
    </lineage>
</organism>
<protein>
    <recommendedName>
        <fullName evidence="2">DUF7477 domain-containing protein</fullName>
    </recommendedName>
</protein>
<gene>
    <name evidence="3" type="ORF">HU200_060851</name>
</gene>
<comment type="caution">
    <text evidence="3">The sequence shown here is derived from an EMBL/GenBank/DDBJ whole genome shotgun (WGS) entry which is preliminary data.</text>
</comment>
<feature type="domain" description="DUF7477" evidence="2">
    <location>
        <begin position="2"/>
        <end position="55"/>
    </location>
</feature>
<proteinExistence type="predicted"/>
<evidence type="ECO:0000313" key="3">
    <source>
        <dbReference type="EMBL" id="KAF8655897.1"/>
    </source>
</evidence>
<feature type="region of interest" description="Disordered" evidence="1">
    <location>
        <begin position="182"/>
        <end position="247"/>
    </location>
</feature>
<accession>A0A835DYG3</accession>
<evidence type="ECO:0000256" key="1">
    <source>
        <dbReference type="SAM" id="MobiDB-lite"/>
    </source>
</evidence>